<proteinExistence type="predicted"/>
<keyword evidence="3" id="KW-1185">Reference proteome</keyword>
<evidence type="ECO:0000256" key="1">
    <source>
        <dbReference type="SAM" id="MobiDB-lite"/>
    </source>
</evidence>
<feature type="region of interest" description="Disordered" evidence="1">
    <location>
        <begin position="1"/>
        <end position="20"/>
    </location>
</feature>
<dbReference type="Proteomes" id="UP000276991">
    <property type="component" value="Unassembled WGS sequence"/>
</dbReference>
<evidence type="ECO:0000313" key="3">
    <source>
        <dbReference type="Proteomes" id="UP000276991"/>
    </source>
</evidence>
<protein>
    <submittedName>
        <fullName evidence="2">Uncharacterized protein</fullName>
    </submittedName>
</protein>
<reference evidence="2 3" key="1">
    <citation type="submission" date="2018-08" db="EMBL/GenBank/DDBJ databases">
        <authorList>
            <person name="Laetsch R D."/>
            <person name="Stevens L."/>
            <person name="Kumar S."/>
            <person name="Blaxter L. M."/>
        </authorList>
    </citation>
    <scope>NUCLEOTIDE SEQUENCE [LARGE SCALE GENOMIC DNA]</scope>
</reference>
<gene>
    <name evidence="2" type="ORF">NAV_LOCUS1271</name>
</gene>
<dbReference type="EMBL" id="UPTC01000105">
    <property type="protein sequence ID" value="VBB26441.1"/>
    <property type="molecule type" value="Genomic_DNA"/>
</dbReference>
<name>A0A498S4T8_ACAVI</name>
<dbReference type="AlphaFoldDB" id="A0A498S4T8"/>
<sequence>MAEVDQGDMAVLGRGAAGGKKEGWIDARPLTIKNRRERMTEGINEESTNVRMKGLGYREAINVLQHSHTRKDLGKINDKRNEAD</sequence>
<organism evidence="2 3">
    <name type="scientific">Acanthocheilonema viteae</name>
    <name type="common">Filarial nematode worm</name>
    <name type="synonym">Dipetalonema viteae</name>
    <dbReference type="NCBI Taxonomy" id="6277"/>
    <lineage>
        <taxon>Eukaryota</taxon>
        <taxon>Metazoa</taxon>
        <taxon>Ecdysozoa</taxon>
        <taxon>Nematoda</taxon>
        <taxon>Chromadorea</taxon>
        <taxon>Rhabditida</taxon>
        <taxon>Spirurina</taxon>
        <taxon>Spiruromorpha</taxon>
        <taxon>Filarioidea</taxon>
        <taxon>Onchocercidae</taxon>
        <taxon>Acanthocheilonema</taxon>
    </lineage>
</organism>
<accession>A0A498S4T8</accession>
<evidence type="ECO:0000313" key="2">
    <source>
        <dbReference type="EMBL" id="VBB26441.1"/>
    </source>
</evidence>